<protein>
    <submittedName>
        <fullName evidence="8">GMP synthase</fullName>
    </submittedName>
</protein>
<dbReference type="EMBL" id="LWHQ01000028">
    <property type="protein sequence ID" value="OAS23898.1"/>
    <property type="molecule type" value="Genomic_DNA"/>
</dbReference>
<keyword evidence="4 6" id="KW-0472">Membrane</keyword>
<keyword evidence="1" id="KW-1003">Cell membrane</keyword>
<comment type="caution">
    <text evidence="8">The sequence shown here is derived from an EMBL/GenBank/DDBJ whole genome shotgun (WGS) entry which is preliminary data.</text>
</comment>
<evidence type="ECO:0000256" key="6">
    <source>
        <dbReference type="SAM" id="Phobius"/>
    </source>
</evidence>
<evidence type="ECO:0000313" key="9">
    <source>
        <dbReference type="Proteomes" id="UP000078316"/>
    </source>
</evidence>
<dbReference type="STRING" id="427683.A5481_15715"/>
<dbReference type="OrthoDB" id="7868067at2"/>
<evidence type="ECO:0000256" key="4">
    <source>
        <dbReference type="ARBA" id="ARBA00023136"/>
    </source>
</evidence>
<dbReference type="Pfam" id="PF06305">
    <property type="entry name" value="LapA_dom"/>
    <property type="match status" value="1"/>
</dbReference>
<proteinExistence type="predicted"/>
<gene>
    <name evidence="8" type="ORF">A5481_15715</name>
</gene>
<evidence type="ECO:0000256" key="5">
    <source>
        <dbReference type="SAM" id="MobiDB-lite"/>
    </source>
</evidence>
<evidence type="ECO:0000256" key="2">
    <source>
        <dbReference type="ARBA" id="ARBA00022692"/>
    </source>
</evidence>
<evidence type="ECO:0000259" key="7">
    <source>
        <dbReference type="Pfam" id="PF06305"/>
    </source>
</evidence>
<evidence type="ECO:0000256" key="1">
    <source>
        <dbReference type="ARBA" id="ARBA00022475"/>
    </source>
</evidence>
<feature type="transmembrane region" description="Helical" evidence="6">
    <location>
        <begin position="49"/>
        <end position="69"/>
    </location>
</feature>
<organism evidence="8 9">
    <name type="scientific">Methylobacterium platani</name>
    <dbReference type="NCBI Taxonomy" id="427683"/>
    <lineage>
        <taxon>Bacteria</taxon>
        <taxon>Pseudomonadati</taxon>
        <taxon>Pseudomonadota</taxon>
        <taxon>Alphaproteobacteria</taxon>
        <taxon>Hyphomicrobiales</taxon>
        <taxon>Methylobacteriaceae</taxon>
        <taxon>Methylobacterium</taxon>
    </lineage>
</organism>
<evidence type="ECO:0000256" key="3">
    <source>
        <dbReference type="ARBA" id="ARBA00022989"/>
    </source>
</evidence>
<dbReference type="AlphaFoldDB" id="A0A179SAL3"/>
<dbReference type="RefSeq" id="WP_048433053.1">
    <property type="nucleotide sequence ID" value="NZ_LWHQ01000028.1"/>
</dbReference>
<dbReference type="Proteomes" id="UP000078316">
    <property type="component" value="Unassembled WGS sequence"/>
</dbReference>
<reference evidence="8 9" key="1">
    <citation type="submission" date="2016-04" db="EMBL/GenBank/DDBJ databases">
        <authorList>
            <person name="Evans L.H."/>
            <person name="Alamgir A."/>
            <person name="Owens N."/>
            <person name="Weber N.D."/>
            <person name="Virtaneva K."/>
            <person name="Barbian K."/>
            <person name="Babar A."/>
            <person name="Rosenke K."/>
        </authorList>
    </citation>
    <scope>NUCLEOTIDE SEQUENCE [LARGE SCALE GENOMIC DNA]</scope>
    <source>
        <strain evidence="8 9">PMB02</strain>
    </source>
</reference>
<feature type="compositionally biased region" description="Basic and acidic residues" evidence="5">
    <location>
        <begin position="82"/>
        <end position="96"/>
    </location>
</feature>
<keyword evidence="2 6" id="KW-0812">Transmembrane</keyword>
<dbReference type="InterPro" id="IPR010445">
    <property type="entry name" value="LapA_dom"/>
</dbReference>
<keyword evidence="3 6" id="KW-1133">Transmembrane helix</keyword>
<accession>A0A179SAL3</accession>
<feature type="region of interest" description="Disordered" evidence="5">
    <location>
        <begin position="70"/>
        <end position="118"/>
    </location>
</feature>
<dbReference type="GO" id="GO:0005886">
    <property type="term" value="C:plasma membrane"/>
    <property type="evidence" value="ECO:0007669"/>
    <property type="project" value="InterPro"/>
</dbReference>
<feature type="compositionally biased region" description="Low complexity" evidence="5">
    <location>
        <begin position="98"/>
        <end position="118"/>
    </location>
</feature>
<feature type="domain" description="Lipopolysaccharide assembly protein A" evidence="7">
    <location>
        <begin position="24"/>
        <end position="92"/>
    </location>
</feature>
<name>A0A179SAL3_9HYPH</name>
<evidence type="ECO:0000313" key="8">
    <source>
        <dbReference type="EMBL" id="OAS23898.1"/>
    </source>
</evidence>
<sequence>MIRFLKGLILLPIAIVVVLLAVANRQPVMLSFDPFTDGTPAFSMQLPLYALIFAAVALGVVVGGVGSWLGQGDTRRDRRAKGRELHRLRNETERLRQTAAATGPATGRTALPAPVSRA</sequence>